<dbReference type="RefSeq" id="WP_144837263.1">
    <property type="nucleotide sequence ID" value="NZ_JBHTKI010000008.1"/>
</dbReference>
<dbReference type="InterPro" id="IPR001247">
    <property type="entry name" value="ExoRNase_PH_dom1"/>
</dbReference>
<dbReference type="GO" id="GO:0004654">
    <property type="term" value="F:polyribonucleotide nucleotidyltransferase activity"/>
    <property type="evidence" value="ECO:0007669"/>
    <property type="project" value="UniProtKB-EC"/>
</dbReference>
<dbReference type="SUPFAM" id="SSF50249">
    <property type="entry name" value="Nucleic acid-binding proteins"/>
    <property type="match status" value="1"/>
</dbReference>
<comment type="caution">
    <text evidence="8">The sequence shown here is derived from an EMBL/GenBank/DDBJ whole genome shotgun (WGS) entry which is preliminary data.</text>
</comment>
<dbReference type="InterPro" id="IPR015847">
    <property type="entry name" value="ExoRNase_PH_dom2"/>
</dbReference>
<dbReference type="NCBIfam" id="NF008805">
    <property type="entry name" value="PRK11824.1"/>
    <property type="match status" value="1"/>
</dbReference>
<dbReference type="PROSITE" id="PS50084">
    <property type="entry name" value="KH_TYPE_1"/>
    <property type="match status" value="1"/>
</dbReference>
<dbReference type="InterPro" id="IPR036612">
    <property type="entry name" value="KH_dom_type_1_sf"/>
</dbReference>
<dbReference type="InterPro" id="IPR012162">
    <property type="entry name" value="PNPase"/>
</dbReference>
<dbReference type="InterPro" id="IPR012340">
    <property type="entry name" value="NA-bd_OB-fold"/>
</dbReference>
<keyword evidence="3 6" id="KW-0808">Transferase</keyword>
<dbReference type="Gene3D" id="2.40.50.140">
    <property type="entry name" value="Nucleic acid-binding proteins"/>
    <property type="match status" value="1"/>
</dbReference>
<evidence type="ECO:0000256" key="4">
    <source>
        <dbReference type="ARBA" id="ARBA00022695"/>
    </source>
</evidence>
<protein>
    <recommendedName>
        <fullName evidence="6">Polyribonucleotide nucleotidyltransferase</fullName>
        <ecNumber evidence="6">2.7.7.8</ecNumber>
    </recommendedName>
    <alternativeName>
        <fullName evidence="6">Polynucleotide phosphorylase</fullName>
        <shortName evidence="6">PNPase</shortName>
    </alternativeName>
</protein>
<dbReference type="InterPro" id="IPR004088">
    <property type="entry name" value="KH_dom_type_1"/>
</dbReference>
<reference evidence="9" key="1">
    <citation type="journal article" date="2019" name="Int. J. Syst. Evol. Microbiol.">
        <title>The Global Catalogue of Microorganisms (GCM) 10K type strain sequencing project: providing services to taxonomists for standard genome sequencing and annotation.</title>
        <authorList>
            <consortium name="The Broad Institute Genomics Platform"/>
            <consortium name="The Broad Institute Genome Sequencing Center for Infectious Disease"/>
            <person name="Wu L."/>
            <person name="Ma J."/>
        </authorList>
    </citation>
    <scope>NUCLEOTIDE SEQUENCE [LARGE SCALE GENOMIC DNA]</scope>
    <source>
        <strain evidence="9">CCUG 56756</strain>
    </source>
</reference>
<dbReference type="SUPFAM" id="SSF54211">
    <property type="entry name" value="Ribosomal protein S5 domain 2-like"/>
    <property type="match status" value="2"/>
</dbReference>
<keyword evidence="5 6" id="KW-0694">RNA-binding</keyword>
<feature type="domain" description="S1 motif" evidence="7">
    <location>
        <begin position="621"/>
        <end position="689"/>
    </location>
</feature>
<dbReference type="InterPro" id="IPR003029">
    <property type="entry name" value="S1_domain"/>
</dbReference>
<proteinExistence type="inferred from homology"/>
<dbReference type="SMART" id="SM00322">
    <property type="entry name" value="KH"/>
    <property type="match status" value="1"/>
</dbReference>
<dbReference type="HAMAP" id="MF_01595">
    <property type="entry name" value="PNPase"/>
    <property type="match status" value="1"/>
</dbReference>
<dbReference type="PANTHER" id="PTHR11252:SF0">
    <property type="entry name" value="POLYRIBONUCLEOTIDE NUCLEOTIDYLTRANSFERASE 1, MITOCHONDRIAL"/>
    <property type="match status" value="1"/>
</dbReference>
<dbReference type="SUPFAM" id="SSF54791">
    <property type="entry name" value="Eukaryotic type KH-domain (KH-domain type I)"/>
    <property type="match status" value="1"/>
</dbReference>
<dbReference type="Pfam" id="PF00575">
    <property type="entry name" value="S1"/>
    <property type="match status" value="1"/>
</dbReference>
<dbReference type="InterPro" id="IPR027408">
    <property type="entry name" value="PNPase/RNase_PH_dom_sf"/>
</dbReference>
<dbReference type="Pfam" id="PF00013">
    <property type="entry name" value="KH_1"/>
    <property type="match status" value="1"/>
</dbReference>
<dbReference type="InterPro" id="IPR036456">
    <property type="entry name" value="PNPase_PH_RNA-bd_sf"/>
</dbReference>
<organism evidence="8 9">
    <name type="scientific">Metaplanococcus flavidus</name>
    <dbReference type="NCBI Taxonomy" id="569883"/>
    <lineage>
        <taxon>Bacteria</taxon>
        <taxon>Bacillati</taxon>
        <taxon>Bacillota</taxon>
        <taxon>Bacilli</taxon>
        <taxon>Bacillales</taxon>
        <taxon>Caryophanaceae</taxon>
        <taxon>Metaplanococcus</taxon>
    </lineage>
</organism>
<dbReference type="InterPro" id="IPR015848">
    <property type="entry name" value="PNPase_PH_RNA-bd_bac/org-type"/>
</dbReference>
<dbReference type="PROSITE" id="PS50126">
    <property type="entry name" value="S1"/>
    <property type="match status" value="1"/>
</dbReference>
<dbReference type="InterPro" id="IPR036345">
    <property type="entry name" value="ExoRNase_PH_dom2_sf"/>
</dbReference>
<comment type="function">
    <text evidence="6">Involved in mRNA degradation. Catalyzes the phosphorolysis of single-stranded polyribonucleotides processively in the 3'- to 5'-direction.</text>
</comment>
<dbReference type="SMART" id="SM00316">
    <property type="entry name" value="S1"/>
    <property type="match status" value="1"/>
</dbReference>
<dbReference type="InterPro" id="IPR004087">
    <property type="entry name" value="KH_dom"/>
</dbReference>
<evidence type="ECO:0000256" key="2">
    <source>
        <dbReference type="ARBA" id="ARBA00022490"/>
    </source>
</evidence>
<accession>A0ABW3LC42</accession>
<feature type="binding site" evidence="6">
    <location>
        <position position="491"/>
    </location>
    <ligand>
        <name>Mg(2+)</name>
        <dbReference type="ChEBI" id="CHEBI:18420"/>
    </ligand>
</feature>
<evidence type="ECO:0000259" key="7">
    <source>
        <dbReference type="PROSITE" id="PS50126"/>
    </source>
</evidence>
<dbReference type="Proteomes" id="UP001597109">
    <property type="component" value="Unassembled WGS sequence"/>
</dbReference>
<keyword evidence="6" id="KW-0460">Magnesium</keyword>
<dbReference type="CDD" id="cd11363">
    <property type="entry name" value="RNase_PH_PNPase_1"/>
    <property type="match status" value="1"/>
</dbReference>
<dbReference type="EC" id="2.7.7.8" evidence="6"/>
<keyword evidence="2 6" id="KW-0963">Cytoplasm</keyword>
<dbReference type="CDD" id="cd04472">
    <property type="entry name" value="S1_PNPase"/>
    <property type="match status" value="1"/>
</dbReference>
<evidence type="ECO:0000256" key="5">
    <source>
        <dbReference type="ARBA" id="ARBA00022884"/>
    </source>
</evidence>
<comment type="catalytic activity">
    <reaction evidence="6">
        <text>RNA(n+1) + phosphate = RNA(n) + a ribonucleoside 5'-diphosphate</text>
        <dbReference type="Rhea" id="RHEA:22096"/>
        <dbReference type="Rhea" id="RHEA-COMP:14527"/>
        <dbReference type="Rhea" id="RHEA-COMP:17342"/>
        <dbReference type="ChEBI" id="CHEBI:43474"/>
        <dbReference type="ChEBI" id="CHEBI:57930"/>
        <dbReference type="ChEBI" id="CHEBI:140395"/>
        <dbReference type="EC" id="2.7.7.8"/>
    </reaction>
</comment>
<dbReference type="Gene3D" id="3.30.230.70">
    <property type="entry name" value="GHMP Kinase, N-terminal domain"/>
    <property type="match status" value="2"/>
</dbReference>
<gene>
    <name evidence="6 8" type="primary">pnp</name>
    <name evidence="8" type="ORF">ACFQ1X_05900</name>
</gene>
<dbReference type="NCBIfam" id="TIGR03591">
    <property type="entry name" value="polynuc_phos"/>
    <property type="match status" value="1"/>
</dbReference>
<keyword evidence="4 6" id="KW-0548">Nucleotidyltransferase</keyword>
<feature type="binding site" evidence="6">
    <location>
        <position position="485"/>
    </location>
    <ligand>
        <name>Mg(2+)</name>
        <dbReference type="ChEBI" id="CHEBI:18420"/>
    </ligand>
</feature>
<evidence type="ECO:0000313" key="9">
    <source>
        <dbReference type="Proteomes" id="UP001597109"/>
    </source>
</evidence>
<comment type="subcellular location">
    <subcellularLocation>
        <location evidence="6">Cytoplasm</location>
    </subcellularLocation>
</comment>
<dbReference type="InterPro" id="IPR020568">
    <property type="entry name" value="Ribosomal_Su5_D2-typ_SF"/>
</dbReference>
<sequence length="703" mass="77244">MEQTKKVYKFDWAGRELQVEVGQLAKQANGAALIRYGDTAVLSTSTASKTPKPLDFFPLTVNYEERLYAVGKIPGGFIKREGRPSEKATLTSRLIDRPIRPLFPDGFRNEVQVISMVMSVDQDCPSEMAAMFGSSLSLMISDIPFDGPIAGVIVGLIDGEYIINPTNDQLEKSSINLIVAGTKDAINMVEAGAKEVSEEIILEAIMFGHEEIKKLIAFQEEIAAEVGKAKTDIQLFELDAELSATIKDSVEDELNAAVQINEKQARNEAIDEVKKRVLEQYEESDADVKKQAGQILDKMVKEEVRRLITDEKIRPDGRGPSEIRALSSEVGLLARTHGSGLFTRGQTQAMSICTLGALGDVQIIDGLGIEDTKRFMHHYNFPLFSVGETGFLRGPGRREIGHGALGERALEAVIPNEKDFPYTIRLVAEVLESNGSTSQASICASTLAMMDAGVPLKAPVAGIAMGLVKKGDNYTVLSDIQGMEDYLGDMDFKVAGTSEGITALQMDIKIEGLSRAILEEALTQAKIGRVHILESMLATISGPREQLSKFAPKIIMVKINPDKIRDVIGPGGKVINKIIDETGVKIDTEQDGTIFISSVDEEMNAKAKAMIENIVREAKVGEYYEGKVRRIEKFGAFVELFPGKDGLLHISEIQEERTKDVEDVLKMDQVLKVKVIEIDRQGRVNLSRKIVLKEEKEEAEKAN</sequence>
<evidence type="ECO:0000313" key="8">
    <source>
        <dbReference type="EMBL" id="MFD1030961.1"/>
    </source>
</evidence>
<dbReference type="Gene3D" id="3.30.1370.10">
    <property type="entry name" value="K Homology domain, type 1"/>
    <property type="match status" value="1"/>
</dbReference>
<dbReference type="Pfam" id="PF01138">
    <property type="entry name" value="RNase_PH"/>
    <property type="match status" value="2"/>
</dbReference>
<dbReference type="PANTHER" id="PTHR11252">
    <property type="entry name" value="POLYRIBONUCLEOTIDE NUCLEOTIDYLTRANSFERASE"/>
    <property type="match status" value="1"/>
</dbReference>
<dbReference type="CDD" id="cd02393">
    <property type="entry name" value="KH-I_PNPase"/>
    <property type="match status" value="1"/>
</dbReference>
<comment type="cofactor">
    <cofactor evidence="6">
        <name>Mg(2+)</name>
        <dbReference type="ChEBI" id="CHEBI:18420"/>
    </cofactor>
</comment>
<keyword evidence="9" id="KW-1185">Reference proteome</keyword>
<dbReference type="PIRSF" id="PIRSF005499">
    <property type="entry name" value="PNPase"/>
    <property type="match status" value="1"/>
</dbReference>
<evidence type="ECO:0000256" key="6">
    <source>
        <dbReference type="HAMAP-Rule" id="MF_01595"/>
    </source>
</evidence>
<name>A0ABW3LC42_9BACL</name>
<dbReference type="SUPFAM" id="SSF46915">
    <property type="entry name" value="Polynucleotide phosphorylase/guanosine pentaphosphate synthase (PNPase/GPSI), domain 3"/>
    <property type="match status" value="1"/>
</dbReference>
<evidence type="ECO:0000256" key="3">
    <source>
        <dbReference type="ARBA" id="ARBA00022679"/>
    </source>
</evidence>
<keyword evidence="6" id="KW-0479">Metal-binding</keyword>
<comment type="similarity">
    <text evidence="1 6">Belongs to the polyribonucleotide nucleotidyltransferase family.</text>
</comment>
<evidence type="ECO:0000256" key="1">
    <source>
        <dbReference type="ARBA" id="ARBA00007404"/>
    </source>
</evidence>
<dbReference type="Pfam" id="PF03726">
    <property type="entry name" value="PNPase"/>
    <property type="match status" value="1"/>
</dbReference>
<dbReference type="EMBL" id="JBHTKI010000008">
    <property type="protein sequence ID" value="MFD1030961.1"/>
    <property type="molecule type" value="Genomic_DNA"/>
</dbReference>
<dbReference type="SUPFAM" id="SSF55666">
    <property type="entry name" value="Ribonuclease PH domain 2-like"/>
    <property type="match status" value="2"/>
</dbReference>
<dbReference type="Pfam" id="PF03725">
    <property type="entry name" value="RNase_PH_C"/>
    <property type="match status" value="1"/>
</dbReference>
<dbReference type="CDD" id="cd11364">
    <property type="entry name" value="RNase_PH_PNPase_2"/>
    <property type="match status" value="1"/>
</dbReference>